<dbReference type="OrthoDB" id="2004167at2"/>
<evidence type="ECO:0000259" key="1">
    <source>
        <dbReference type="Pfam" id="PF00561"/>
    </source>
</evidence>
<dbReference type="Proteomes" id="UP000050342">
    <property type="component" value="Unassembled WGS sequence"/>
</dbReference>
<dbReference type="InterPro" id="IPR000073">
    <property type="entry name" value="AB_hydrolase_1"/>
</dbReference>
<organism evidence="2 3">
    <name type="scientific">Pseudomonas endophytica</name>
    <dbReference type="NCBI Taxonomy" id="1563157"/>
    <lineage>
        <taxon>Bacteria</taxon>
        <taxon>Pseudomonadati</taxon>
        <taxon>Pseudomonadota</taxon>
        <taxon>Gammaproteobacteria</taxon>
        <taxon>Pseudomonadales</taxon>
        <taxon>Pseudomonadaceae</taxon>
        <taxon>Pseudomonas</taxon>
    </lineage>
</organism>
<proteinExistence type="predicted"/>
<dbReference type="Gene3D" id="3.40.50.1820">
    <property type="entry name" value="alpha/beta hydrolase"/>
    <property type="match status" value="1"/>
</dbReference>
<dbReference type="STRING" id="1563157.AQS70_11585"/>
<dbReference type="RefSeq" id="WP_055103320.1">
    <property type="nucleotide sequence ID" value="NZ_LLWH01000174.1"/>
</dbReference>
<dbReference type="SUPFAM" id="SSF53474">
    <property type="entry name" value="alpha/beta-Hydrolases"/>
    <property type="match status" value="1"/>
</dbReference>
<sequence length="293" mass="31423">MTGIANTQHPILLVHGLFGFDRIGSLSYFNGIHEALHDAGANVFVASVSAANSNEARGEQLLKQIHDLRRQTGSKRINLIGHSQGALTSRYAAAVDPESVASVTSVSGPNHGSELADRLRLAFTPGALPEVVAAAMTNAFGTFMSVLSGKPQLPQHALEALNALTSQGVSAFNQKYPQGLPQTWGGMGAAQVNDVFYYSWSGIIKGSLLSESMNIFDPMHSACRAFSSFFTRETKANDGMVGRFSSHLGTVIKSDYAMDHLDTVNQMGGMTRSEANPVALYVEHARRLKEQGL</sequence>
<keyword evidence="2" id="KW-0378">Hydrolase</keyword>
<gene>
    <name evidence="2" type="ORF">AQS70_11585</name>
</gene>
<dbReference type="EMBL" id="LLWH01000174">
    <property type="protein sequence ID" value="KQB53208.1"/>
    <property type="molecule type" value="Genomic_DNA"/>
</dbReference>
<dbReference type="Pfam" id="PF00561">
    <property type="entry name" value="Abhydrolase_1"/>
    <property type="match status" value="1"/>
</dbReference>
<keyword evidence="3" id="KW-1185">Reference proteome</keyword>
<evidence type="ECO:0000313" key="2">
    <source>
        <dbReference type="EMBL" id="KQB53208.1"/>
    </source>
</evidence>
<evidence type="ECO:0000313" key="3">
    <source>
        <dbReference type="Proteomes" id="UP000050342"/>
    </source>
</evidence>
<name>A0A0Q0X809_9PSED</name>
<feature type="domain" description="AB hydrolase-1" evidence="1">
    <location>
        <begin position="10"/>
        <end position="232"/>
    </location>
</feature>
<dbReference type="InterPro" id="IPR029058">
    <property type="entry name" value="AB_hydrolase_fold"/>
</dbReference>
<reference evidence="2 3" key="1">
    <citation type="submission" date="2015-10" db="EMBL/GenBank/DDBJ databases">
        <title>Pseudomonas helleri sp. nov. and Pseudomonas weihenstephanensis sp. nov., isolated from raw cows milk.</title>
        <authorList>
            <person name="Von Neubeck M."/>
            <person name="Huptas C."/>
            <person name="Wenning M."/>
            <person name="Scherer S."/>
        </authorList>
    </citation>
    <scope>NUCLEOTIDE SEQUENCE [LARGE SCALE GENOMIC DNA]</scope>
    <source>
        <strain evidence="2 3">BSTT44</strain>
    </source>
</reference>
<dbReference type="AlphaFoldDB" id="A0A0Q0X809"/>
<dbReference type="GO" id="GO:0016787">
    <property type="term" value="F:hydrolase activity"/>
    <property type="evidence" value="ECO:0007669"/>
    <property type="project" value="UniProtKB-KW"/>
</dbReference>
<comment type="caution">
    <text evidence="2">The sequence shown here is derived from an EMBL/GenBank/DDBJ whole genome shotgun (WGS) entry which is preliminary data.</text>
</comment>
<accession>A0A0Q0X809</accession>
<protein>
    <submittedName>
        <fullName evidence="2">Alpha/beta hydrolase</fullName>
    </submittedName>
</protein>